<organism evidence="1 2">
    <name type="scientific">Acaryochloris thomasi RCC1774</name>
    <dbReference type="NCBI Taxonomy" id="1764569"/>
    <lineage>
        <taxon>Bacteria</taxon>
        <taxon>Bacillati</taxon>
        <taxon>Cyanobacteriota</taxon>
        <taxon>Cyanophyceae</taxon>
        <taxon>Acaryochloridales</taxon>
        <taxon>Acaryochloridaceae</taxon>
        <taxon>Acaryochloris</taxon>
        <taxon>Acaryochloris thomasi</taxon>
    </lineage>
</organism>
<dbReference type="AlphaFoldDB" id="A0A2W1JSK2"/>
<gene>
    <name evidence="1" type="ORF">C1752_04998</name>
</gene>
<accession>A0A2W1JSK2</accession>
<keyword evidence="2" id="KW-1185">Reference proteome</keyword>
<evidence type="ECO:0008006" key="3">
    <source>
        <dbReference type="Google" id="ProtNLM"/>
    </source>
</evidence>
<dbReference type="Gene3D" id="1.10.10.1150">
    <property type="entry name" value="Coenzyme PQQ synthesis protein D (PqqD)"/>
    <property type="match status" value="1"/>
</dbReference>
<evidence type="ECO:0000313" key="1">
    <source>
        <dbReference type="EMBL" id="PZD71707.1"/>
    </source>
</evidence>
<proteinExistence type="predicted"/>
<evidence type="ECO:0000313" key="2">
    <source>
        <dbReference type="Proteomes" id="UP000248857"/>
    </source>
</evidence>
<name>A0A2W1JSK2_9CYAN</name>
<protein>
    <recommendedName>
        <fullName evidence="3">Coenzyme PQQ synthesis protein D</fullName>
    </recommendedName>
</protein>
<reference evidence="1 2" key="1">
    <citation type="journal article" date="2018" name="Sci. Rep.">
        <title>A novel species of the marine cyanobacterium Acaryochloris with a unique pigment content and lifestyle.</title>
        <authorList>
            <person name="Partensky F."/>
            <person name="Six C."/>
            <person name="Ratin M."/>
            <person name="Garczarek L."/>
            <person name="Vaulot D."/>
            <person name="Probert I."/>
            <person name="Calteau A."/>
            <person name="Gourvil P."/>
            <person name="Marie D."/>
            <person name="Grebert T."/>
            <person name="Bouchier C."/>
            <person name="Le Panse S."/>
            <person name="Gachenot M."/>
            <person name="Rodriguez F."/>
            <person name="Garrido J.L."/>
        </authorList>
    </citation>
    <scope>NUCLEOTIDE SEQUENCE [LARGE SCALE GENOMIC DNA]</scope>
    <source>
        <strain evidence="1 2">RCC1774</strain>
    </source>
</reference>
<dbReference type="InterPro" id="IPR041881">
    <property type="entry name" value="PqqD_sf"/>
</dbReference>
<dbReference type="Pfam" id="PF05402">
    <property type="entry name" value="PqqD"/>
    <property type="match status" value="1"/>
</dbReference>
<dbReference type="RefSeq" id="WP_233501764.1">
    <property type="nucleotide sequence ID" value="NZ_CAWNWM010000015.1"/>
</dbReference>
<dbReference type="EMBL" id="PQWO01000015">
    <property type="protein sequence ID" value="PZD71707.1"/>
    <property type="molecule type" value="Genomic_DNA"/>
</dbReference>
<dbReference type="Proteomes" id="UP000248857">
    <property type="component" value="Unassembled WGS sequence"/>
</dbReference>
<sequence length="96" mass="10484">MISKKSIVVIAPDQVSSELVDESVILNLKTGMYYGLNEVGASVWKLLQQPQAVADICDAILQEYEVDPAQCEADVFALLNDMIEAQLVVVKDEVTA</sequence>
<dbReference type="InterPro" id="IPR008792">
    <property type="entry name" value="PQQD"/>
</dbReference>
<comment type="caution">
    <text evidence="1">The sequence shown here is derived from an EMBL/GenBank/DDBJ whole genome shotgun (WGS) entry which is preliminary data.</text>
</comment>